<dbReference type="STRING" id="1673428.CPM_1461"/>
<keyword evidence="3" id="KW-1185">Reference proteome</keyword>
<reference evidence="1 4" key="1">
    <citation type="submission" date="2016-04" db="EMBL/GenBank/DDBJ databases">
        <authorList>
            <person name="Evans L.H."/>
            <person name="Alamgir A."/>
            <person name="Owens N."/>
            <person name="Weber N.D."/>
            <person name="Virtaneva K."/>
            <person name="Barbian K."/>
            <person name="Babar A."/>
            <person name="Rosenke K."/>
        </authorList>
    </citation>
    <scope>NUCLEOTIDE SEQUENCE [LARGE SCALE GENOMIC DNA]</scope>
    <source>
        <strain evidence="1">S5</strain>
        <strain evidence="4">S5(T) (JCM 30642 \VKM B-2941)</strain>
    </source>
</reference>
<dbReference type="KEGG" id="cdiv:CPM_1461"/>
<dbReference type="Proteomes" id="UP000187822">
    <property type="component" value="Chromosome I"/>
</dbReference>
<evidence type="ECO:0000313" key="2">
    <source>
        <dbReference type="EMBL" id="SJK85257.1"/>
    </source>
</evidence>
<accession>A0A1N5VQF3</accession>
<dbReference type="OrthoDB" id="379809at2157"/>
<proteinExistence type="predicted"/>
<name>A0A1N5VQF3_9ARCH</name>
<protein>
    <submittedName>
        <fullName evidence="1">Uncharacterized protein</fullName>
    </submittedName>
</protein>
<reference evidence="2" key="2">
    <citation type="submission" date="2016-06" db="EMBL/GenBank/DDBJ databases">
        <authorList>
            <person name="Olsen C.W."/>
            <person name="Carey S."/>
            <person name="Hinshaw L."/>
            <person name="Karasin A.I."/>
        </authorList>
    </citation>
    <scope>NUCLEOTIDE SEQUENCE [LARGE SCALE GENOMIC DNA]</scope>
    <source>
        <strain evidence="2">PM4</strain>
    </source>
</reference>
<evidence type="ECO:0000313" key="1">
    <source>
        <dbReference type="EMBL" id="SIM75046.1"/>
    </source>
</evidence>
<gene>
    <name evidence="2" type="ORF">CPM_1461</name>
    <name evidence="1" type="ORF">CSP5_1467</name>
</gene>
<dbReference type="GeneID" id="41588708"/>
<dbReference type="AlphaFoldDB" id="A0A1N5VQF3"/>
<sequence length="205" mass="22939">MTEIVGGIILEKKLPETLPKVTVSWIWFDQINGTVEWTFKNNTNSNQSFLLFRNSYYFGNAFWPVYINNDGFNEKFATIAIPLSDSGASNNSAPLCVAEFQDKKRIVCFLFTLAPNQQWSMIEGGFSEAFSPSGYSAIIANVSGAKDYCIKYDEKQVKDWDSQTGTNYTGYSPNPSTFNTVTAKVQSNYVSLFNDIITPGECPTK</sequence>
<organism evidence="1 4">
    <name type="scientific">Cuniculiplasma divulgatum</name>
    <dbReference type="NCBI Taxonomy" id="1673428"/>
    <lineage>
        <taxon>Archaea</taxon>
        <taxon>Methanobacteriati</taxon>
        <taxon>Thermoplasmatota</taxon>
        <taxon>Thermoplasmata</taxon>
        <taxon>Thermoplasmatales</taxon>
        <taxon>Cuniculiplasmataceae</taxon>
        <taxon>Cuniculiplasma</taxon>
    </lineage>
</organism>
<reference evidence="3" key="3">
    <citation type="submission" date="2016-06" db="EMBL/GenBank/DDBJ databases">
        <authorList>
            <person name="Toshchakov V.S."/>
        </authorList>
    </citation>
    <scope>NUCLEOTIDE SEQUENCE [LARGE SCALE GENOMIC DNA]</scope>
    <source>
        <strain>PM4 (JCM 30641</strain>
        <strain evidence="3">\VKM B-2940)</strain>
    </source>
</reference>
<dbReference type="Proteomes" id="UP000195607">
    <property type="component" value="Chromosome I"/>
</dbReference>
<dbReference type="EMBL" id="LT671858">
    <property type="protein sequence ID" value="SIM75046.1"/>
    <property type="molecule type" value="Genomic_DNA"/>
</dbReference>
<dbReference type="RefSeq" id="WP_021788828.1">
    <property type="nucleotide sequence ID" value="NZ_LT671858.1"/>
</dbReference>
<evidence type="ECO:0000313" key="4">
    <source>
        <dbReference type="Proteomes" id="UP000195607"/>
    </source>
</evidence>
<evidence type="ECO:0000313" key="3">
    <source>
        <dbReference type="Proteomes" id="UP000187822"/>
    </source>
</evidence>
<dbReference type="EMBL" id="LT719092">
    <property type="protein sequence ID" value="SJK85257.1"/>
    <property type="molecule type" value="Genomic_DNA"/>
</dbReference>